<reference evidence="2" key="1">
    <citation type="submission" date="2017-06" db="EMBL/GenBank/DDBJ databases">
        <authorList>
            <person name="Varghese N."/>
            <person name="Submissions S."/>
        </authorList>
    </citation>
    <scope>NUCLEOTIDE SEQUENCE [LARGE SCALE GENOMIC DNA]</scope>
    <source>
        <strain evidence="2">ANC 5114</strain>
    </source>
</reference>
<proteinExistence type="predicted"/>
<dbReference type="EMBL" id="FZLN01000002">
    <property type="protein sequence ID" value="SNQ29469.1"/>
    <property type="molecule type" value="Genomic_DNA"/>
</dbReference>
<evidence type="ECO:0000313" key="1">
    <source>
        <dbReference type="EMBL" id="SNQ29469.1"/>
    </source>
</evidence>
<name>A0A217EG42_9GAMM</name>
<evidence type="ECO:0000313" key="2">
    <source>
        <dbReference type="Proteomes" id="UP000243463"/>
    </source>
</evidence>
<organism evidence="1 2">
    <name type="scientific">Acinetobacter apis</name>
    <dbReference type="NCBI Taxonomy" id="1229165"/>
    <lineage>
        <taxon>Bacteria</taxon>
        <taxon>Pseudomonadati</taxon>
        <taxon>Pseudomonadota</taxon>
        <taxon>Gammaproteobacteria</taxon>
        <taxon>Moraxellales</taxon>
        <taxon>Moraxellaceae</taxon>
        <taxon>Acinetobacter</taxon>
    </lineage>
</organism>
<protein>
    <submittedName>
        <fullName evidence="1">Uncharacterized protein</fullName>
    </submittedName>
</protein>
<keyword evidence="2" id="KW-1185">Reference proteome</keyword>
<gene>
    <name evidence="1" type="ORF">SAMN05444584_1423</name>
</gene>
<sequence length="61" mass="7378">MNLMVFINKSIYHHHFKAFLKTKKMRLTQRIFFFLLEKAYFALRAGNFSRIRAALPDNSRK</sequence>
<dbReference type="AlphaFoldDB" id="A0A217EG42"/>
<dbReference type="Proteomes" id="UP000243463">
    <property type="component" value="Unassembled WGS sequence"/>
</dbReference>
<accession>A0A217EG42</accession>